<accession>A0A6A6D0Q2</accession>
<gene>
    <name evidence="1" type="ORF">M409DRAFT_50388</name>
</gene>
<evidence type="ECO:0000313" key="1">
    <source>
        <dbReference type="EMBL" id="KAF2171732.1"/>
    </source>
</evidence>
<reference evidence="1" key="1">
    <citation type="journal article" date="2020" name="Stud. Mycol.">
        <title>101 Dothideomycetes genomes: a test case for predicting lifestyles and emergence of pathogens.</title>
        <authorList>
            <person name="Haridas S."/>
            <person name="Albert R."/>
            <person name="Binder M."/>
            <person name="Bloem J."/>
            <person name="Labutti K."/>
            <person name="Salamov A."/>
            <person name="Andreopoulos B."/>
            <person name="Baker S."/>
            <person name="Barry K."/>
            <person name="Bills G."/>
            <person name="Bluhm B."/>
            <person name="Cannon C."/>
            <person name="Castanera R."/>
            <person name="Culley D."/>
            <person name="Daum C."/>
            <person name="Ezra D."/>
            <person name="Gonzalez J."/>
            <person name="Henrissat B."/>
            <person name="Kuo A."/>
            <person name="Liang C."/>
            <person name="Lipzen A."/>
            <person name="Lutzoni F."/>
            <person name="Magnuson J."/>
            <person name="Mondo S."/>
            <person name="Nolan M."/>
            <person name="Ohm R."/>
            <person name="Pangilinan J."/>
            <person name="Park H.-J."/>
            <person name="Ramirez L."/>
            <person name="Alfaro M."/>
            <person name="Sun H."/>
            <person name="Tritt A."/>
            <person name="Yoshinaga Y."/>
            <person name="Zwiers L.-H."/>
            <person name="Turgeon B."/>
            <person name="Goodwin S."/>
            <person name="Spatafora J."/>
            <person name="Crous P."/>
            <person name="Grigoriev I."/>
        </authorList>
    </citation>
    <scope>NUCLEOTIDE SEQUENCE</scope>
    <source>
        <strain evidence="1">ATCC 36951</strain>
    </source>
</reference>
<evidence type="ECO:0000313" key="2">
    <source>
        <dbReference type="Proteomes" id="UP000799537"/>
    </source>
</evidence>
<proteinExistence type="predicted"/>
<dbReference type="GeneID" id="54564790"/>
<organism evidence="1 2">
    <name type="scientific">Zasmidium cellare ATCC 36951</name>
    <dbReference type="NCBI Taxonomy" id="1080233"/>
    <lineage>
        <taxon>Eukaryota</taxon>
        <taxon>Fungi</taxon>
        <taxon>Dikarya</taxon>
        <taxon>Ascomycota</taxon>
        <taxon>Pezizomycotina</taxon>
        <taxon>Dothideomycetes</taxon>
        <taxon>Dothideomycetidae</taxon>
        <taxon>Mycosphaerellales</taxon>
        <taxon>Mycosphaerellaceae</taxon>
        <taxon>Zasmidium</taxon>
    </lineage>
</organism>
<protein>
    <submittedName>
        <fullName evidence="1">Uncharacterized protein</fullName>
    </submittedName>
</protein>
<dbReference type="EMBL" id="ML993582">
    <property type="protein sequence ID" value="KAF2171732.1"/>
    <property type="molecule type" value="Genomic_DNA"/>
</dbReference>
<dbReference type="RefSeq" id="XP_033672621.1">
    <property type="nucleotide sequence ID" value="XM_033811518.1"/>
</dbReference>
<keyword evidence="2" id="KW-1185">Reference proteome</keyword>
<dbReference type="Proteomes" id="UP000799537">
    <property type="component" value="Unassembled WGS sequence"/>
</dbReference>
<name>A0A6A6D0Q2_ZASCE</name>
<dbReference type="AlphaFoldDB" id="A0A6A6D0Q2"/>
<sequence>MATATVRVVPVEWNTQACKSTCERLRQDQSLHVEIGKIQQSGLVKSLHLAGQRAESGTSDEKVDSWMRQVTRNGRSKCCRIAEALHRAYRVSRYRPFRTRERNSPSTRERGMQLHLRDSASQEAQPRWLTEFDVEAGALRAALVETAGFPVGFQEESHTKAPKPFAAPRLVPIGGGAGLWACGASTFLAPSWNSVARPPGECATEVVSRSEKGRSIDVTVIVASALLPGRSEAYGKHVHKSVVMQEISTDGSPGRDLLSCQIVGDGA</sequence>